<evidence type="ECO:0000313" key="1">
    <source>
        <dbReference type="EMBL" id="KZT24169.1"/>
    </source>
</evidence>
<gene>
    <name evidence="1" type="ORF">NEOLEDRAFT_1029975</name>
</gene>
<sequence length="92" mass="10429">RQPRAGCEILPSPFRPHVPASDRLRAWTSPFSDNYDLLLNSHFSTRAVNKAQELLFSALEPNTRTNYGAGLLRFHQFCDEEGIPDSMRMPAP</sequence>
<feature type="non-terminal residue" evidence="1">
    <location>
        <position position="1"/>
    </location>
</feature>
<protein>
    <submittedName>
        <fullName evidence="1">Uncharacterized protein</fullName>
    </submittedName>
</protein>
<dbReference type="EMBL" id="KV425579">
    <property type="protein sequence ID" value="KZT24169.1"/>
    <property type="molecule type" value="Genomic_DNA"/>
</dbReference>
<dbReference type="STRING" id="1314782.A0A165RRG3"/>
<dbReference type="AlphaFoldDB" id="A0A165RRG3"/>
<reference evidence="1 2" key="1">
    <citation type="journal article" date="2016" name="Mol. Biol. Evol.">
        <title>Comparative Genomics of Early-Diverging Mushroom-Forming Fungi Provides Insights into the Origins of Lignocellulose Decay Capabilities.</title>
        <authorList>
            <person name="Nagy L.G."/>
            <person name="Riley R."/>
            <person name="Tritt A."/>
            <person name="Adam C."/>
            <person name="Daum C."/>
            <person name="Floudas D."/>
            <person name="Sun H."/>
            <person name="Yadav J.S."/>
            <person name="Pangilinan J."/>
            <person name="Larsson K.H."/>
            <person name="Matsuura K."/>
            <person name="Barry K."/>
            <person name="Labutti K."/>
            <person name="Kuo R."/>
            <person name="Ohm R.A."/>
            <person name="Bhattacharya S.S."/>
            <person name="Shirouzu T."/>
            <person name="Yoshinaga Y."/>
            <person name="Martin F.M."/>
            <person name="Grigoriev I.V."/>
            <person name="Hibbett D.S."/>
        </authorList>
    </citation>
    <scope>NUCLEOTIDE SEQUENCE [LARGE SCALE GENOMIC DNA]</scope>
    <source>
        <strain evidence="1 2">HHB14362 ss-1</strain>
    </source>
</reference>
<dbReference type="OrthoDB" id="2506773at2759"/>
<organism evidence="1 2">
    <name type="scientific">Neolentinus lepideus HHB14362 ss-1</name>
    <dbReference type="NCBI Taxonomy" id="1314782"/>
    <lineage>
        <taxon>Eukaryota</taxon>
        <taxon>Fungi</taxon>
        <taxon>Dikarya</taxon>
        <taxon>Basidiomycota</taxon>
        <taxon>Agaricomycotina</taxon>
        <taxon>Agaricomycetes</taxon>
        <taxon>Gloeophyllales</taxon>
        <taxon>Gloeophyllaceae</taxon>
        <taxon>Neolentinus</taxon>
    </lineage>
</organism>
<keyword evidence="2" id="KW-1185">Reference proteome</keyword>
<proteinExistence type="predicted"/>
<dbReference type="Proteomes" id="UP000076761">
    <property type="component" value="Unassembled WGS sequence"/>
</dbReference>
<name>A0A165RRG3_9AGAM</name>
<feature type="non-terminal residue" evidence="1">
    <location>
        <position position="92"/>
    </location>
</feature>
<evidence type="ECO:0000313" key="2">
    <source>
        <dbReference type="Proteomes" id="UP000076761"/>
    </source>
</evidence>
<accession>A0A165RRG3</accession>
<dbReference type="InParanoid" id="A0A165RRG3"/>